<dbReference type="GO" id="GO:0003677">
    <property type="term" value="F:DNA binding"/>
    <property type="evidence" value="ECO:0007669"/>
    <property type="project" value="UniProtKB-KW"/>
</dbReference>
<dbReference type="CDD" id="cd17517">
    <property type="entry name" value="RMtype1_S_EcoKI_StySPI-TRD2-CR2_like"/>
    <property type="match status" value="1"/>
</dbReference>
<accession>S5TB57</accession>
<keyword evidence="6" id="KW-0378">Hydrolase</keyword>
<gene>
    <name evidence="6" type="primary">hsdS2</name>
    <name evidence="6" type="ORF">CYCME_2464</name>
</gene>
<dbReference type="REBASE" id="67996">
    <property type="entry name" value="S.Cza7MEORF2465P"/>
</dbReference>
<organism evidence="6 7">
    <name type="scientific">Cycloclasticus zancles 78-ME</name>
    <dbReference type="NCBI Taxonomy" id="1198232"/>
    <lineage>
        <taxon>Bacteria</taxon>
        <taxon>Pseudomonadati</taxon>
        <taxon>Pseudomonadota</taxon>
        <taxon>Gammaproteobacteria</taxon>
        <taxon>Thiotrichales</taxon>
        <taxon>Piscirickettsiaceae</taxon>
        <taxon>Cycloclasticus</taxon>
    </lineage>
</organism>
<dbReference type="Gene3D" id="1.10.287.1120">
    <property type="entry name" value="Bipartite methylase S protein"/>
    <property type="match status" value="1"/>
</dbReference>
<dbReference type="AlphaFoldDB" id="S5TB57"/>
<evidence type="ECO:0000256" key="1">
    <source>
        <dbReference type="ARBA" id="ARBA00010923"/>
    </source>
</evidence>
<dbReference type="Proteomes" id="UP000015380">
    <property type="component" value="Chromosome"/>
</dbReference>
<dbReference type="PANTHER" id="PTHR43140">
    <property type="entry name" value="TYPE-1 RESTRICTION ENZYME ECOKI SPECIFICITY PROTEIN"/>
    <property type="match status" value="1"/>
</dbReference>
<dbReference type="EMBL" id="CP005996">
    <property type="protein sequence ID" value="AGS40769.1"/>
    <property type="molecule type" value="Genomic_DNA"/>
</dbReference>
<keyword evidence="7" id="KW-1185">Reference proteome</keyword>
<evidence type="ECO:0000313" key="6">
    <source>
        <dbReference type="EMBL" id="AGS40769.1"/>
    </source>
</evidence>
<keyword evidence="2" id="KW-0680">Restriction system</keyword>
<dbReference type="Pfam" id="PF01420">
    <property type="entry name" value="Methylase_S"/>
    <property type="match status" value="1"/>
</dbReference>
<evidence type="ECO:0000256" key="3">
    <source>
        <dbReference type="ARBA" id="ARBA00023125"/>
    </source>
</evidence>
<name>S5TB57_9GAMM</name>
<dbReference type="GO" id="GO:0009035">
    <property type="term" value="F:type I site-specific deoxyribonuclease activity"/>
    <property type="evidence" value="ECO:0007669"/>
    <property type="project" value="UniProtKB-EC"/>
</dbReference>
<dbReference type="KEGG" id="cza:CYCME_2464"/>
<dbReference type="PANTHER" id="PTHR43140:SF1">
    <property type="entry name" value="TYPE I RESTRICTION ENZYME ECOKI SPECIFICITY SUBUNIT"/>
    <property type="match status" value="1"/>
</dbReference>
<sequence>MTNLSGANLNNGSAVGSQSEGRDSPSNALAAIPKYQAYKDSGVAWLGELPRQWDAIKMKYLYRDTSVKNKASETLLSVTQTQGVVPREWVENRMVMPSGNLASFKFIKKGDFAISLRSFEGGLEYCHHDGIISPAYTVLKAKHSLLCSGYYKYLFKSQAFISELQTSVVGIREGKNISYEELRYSLLPIPKPQEQFSIANFLDQKTAQIDEAIAIKEKQIALLKERKQIIIQKAVTQGLNPNVPMKGSGVDWMGKVPKHWKVKKLRYLGNTQNGISAGAEYFGEGFPFVSYGDVYKNRVLPSYVKGLAKSSSGDQKLYSVLSGDVFFTRTSETVDEIGFASICFEAIDRATFAGFLIRFRTLSTELTKEFSKYYFNAPMMREYFVTEMNLVIRASLSQELLKNLLVALPPVKEQMKIFEYLEDISEKIDASISLQIEQIGKLKEYKSSLINSAVTGKIKVA</sequence>
<dbReference type="InterPro" id="IPR044946">
    <property type="entry name" value="Restrct_endonuc_typeI_TRD_sf"/>
</dbReference>
<dbReference type="InterPro" id="IPR051212">
    <property type="entry name" value="Type-I_RE_S_subunit"/>
</dbReference>
<dbReference type="eggNOG" id="COG0732">
    <property type="taxonomic scope" value="Bacteria"/>
</dbReference>
<dbReference type="GO" id="GO:0009307">
    <property type="term" value="P:DNA restriction-modification system"/>
    <property type="evidence" value="ECO:0007669"/>
    <property type="project" value="UniProtKB-KW"/>
</dbReference>
<protein>
    <submittedName>
        <fullName evidence="6">Type I restriction enzyme, S subunit</fullName>
        <ecNumber evidence="6">3.1.21.3</ecNumber>
    </submittedName>
</protein>
<feature type="region of interest" description="Disordered" evidence="4">
    <location>
        <begin position="1"/>
        <end position="26"/>
    </location>
</feature>
<dbReference type="InterPro" id="IPR000055">
    <property type="entry name" value="Restrct_endonuc_typeI_TRD"/>
</dbReference>
<comment type="similarity">
    <text evidence="1">Belongs to the type-I restriction system S methylase family.</text>
</comment>
<dbReference type="PATRIC" id="fig|1198232.3.peg.2428"/>
<feature type="domain" description="Type I restriction modification DNA specificity" evidence="5">
    <location>
        <begin position="257"/>
        <end position="437"/>
    </location>
</feature>
<dbReference type="HOGENOM" id="CLU_021095_1_2_6"/>
<evidence type="ECO:0000259" key="5">
    <source>
        <dbReference type="Pfam" id="PF01420"/>
    </source>
</evidence>
<proteinExistence type="inferred from homology"/>
<reference evidence="7" key="2">
    <citation type="journal article" date="2016" name="Environ. Microbiol. Rep.">
        <title>Analysis of defence systems and a conjugative IncP-1 plasmid in the marine polyaromatic hydrocarbons-degrading bacterium Cycloclasticus sp. 78-ME.</title>
        <authorList>
            <person name="Yakimov M.M."/>
            <person name="Crisafi F."/>
            <person name="Messina E."/>
            <person name="Smedile F."/>
            <person name="Lopatina A."/>
            <person name="Denaro R."/>
            <person name="Pieper D.H."/>
            <person name="Golyshin P.N."/>
            <person name="Giuliano L."/>
        </authorList>
    </citation>
    <scope>NUCLEOTIDE SEQUENCE [LARGE SCALE GENOMIC DNA]</scope>
    <source>
        <strain evidence="7">78-ME</strain>
    </source>
</reference>
<dbReference type="Gene3D" id="3.90.220.20">
    <property type="entry name" value="DNA methylase specificity domains"/>
    <property type="match status" value="2"/>
</dbReference>
<evidence type="ECO:0000313" key="7">
    <source>
        <dbReference type="Proteomes" id="UP000015380"/>
    </source>
</evidence>
<keyword evidence="3" id="KW-0238">DNA-binding</keyword>
<dbReference type="SUPFAM" id="SSF116734">
    <property type="entry name" value="DNA methylase specificity domain"/>
    <property type="match status" value="2"/>
</dbReference>
<dbReference type="EC" id="3.1.21.3" evidence="6"/>
<reference evidence="6 7" key="1">
    <citation type="submission" date="2013-05" db="EMBL/GenBank/DDBJ databases">
        <title>Between feast and famine: a lifestyle of most important marine PAH-degrading bacterium Cycloclasticus sp. 7ME.</title>
        <authorList>
            <person name="Yakimov M.M."/>
            <person name="Messina E."/>
            <person name="Genovese M."/>
            <person name="Denaro R."/>
            <person name="Crisafi F."/>
            <person name="Russo D."/>
            <person name="Cappello S."/>
            <person name="Santisi S."/>
            <person name="Smedile F."/>
            <person name="Golyshina O.V."/>
            <person name="Tran H."/>
            <person name="Pieper D.H."/>
            <person name="Golyshin P.N."/>
            <person name="Giuliano L."/>
        </authorList>
    </citation>
    <scope>NUCLEOTIDE SEQUENCE [LARGE SCALE GENOMIC DNA]</scope>
    <source>
        <strain evidence="6 7">78-ME</strain>
    </source>
</reference>
<evidence type="ECO:0000256" key="2">
    <source>
        <dbReference type="ARBA" id="ARBA00022747"/>
    </source>
</evidence>
<evidence type="ECO:0000256" key="4">
    <source>
        <dbReference type="SAM" id="MobiDB-lite"/>
    </source>
</evidence>